<keyword evidence="3" id="KW-1185">Reference proteome</keyword>
<dbReference type="AlphaFoldDB" id="A0AAN6RC97"/>
<accession>A0AAN6RC97</accession>
<dbReference type="Pfam" id="PF14273">
    <property type="entry name" value="DUF4360"/>
    <property type="match status" value="1"/>
</dbReference>
<feature type="signal peptide" evidence="1">
    <location>
        <begin position="1"/>
        <end position="15"/>
    </location>
</feature>
<sequence>MKSLVALSLPLLALSAPTTVERDSAPPSYRINKVVYGGSGCPQGSLDINWTNNGILPIYFGNQFTTSVGPNVSVDQSRKNCQINFDISYSPGYSYQVYSAEYTGYADIDSGVTAVVAAHYYFSGQTEQANTKLELSGPFSGKYVKRDDVELSVWSPCGQASLFNVNAEVRLTPQNSYASGQLAVNKETGRFTNQLYIRWRQC</sequence>
<evidence type="ECO:0000313" key="3">
    <source>
        <dbReference type="Proteomes" id="UP001280581"/>
    </source>
</evidence>
<protein>
    <recommendedName>
        <fullName evidence="4">DUF4360 domain containing protein</fullName>
    </recommendedName>
</protein>
<proteinExistence type="predicted"/>
<evidence type="ECO:0000256" key="1">
    <source>
        <dbReference type="SAM" id="SignalP"/>
    </source>
</evidence>
<gene>
    <name evidence="2" type="ORF">GRF29_164g625709</name>
</gene>
<organism evidence="2 3">
    <name type="scientific">Pseudopithomyces chartarum</name>
    <dbReference type="NCBI Taxonomy" id="1892770"/>
    <lineage>
        <taxon>Eukaryota</taxon>
        <taxon>Fungi</taxon>
        <taxon>Dikarya</taxon>
        <taxon>Ascomycota</taxon>
        <taxon>Pezizomycotina</taxon>
        <taxon>Dothideomycetes</taxon>
        <taxon>Pleosporomycetidae</taxon>
        <taxon>Pleosporales</taxon>
        <taxon>Massarineae</taxon>
        <taxon>Didymosphaeriaceae</taxon>
        <taxon>Pseudopithomyces</taxon>
    </lineage>
</organism>
<dbReference type="InterPro" id="IPR025649">
    <property type="entry name" value="DUF4360"/>
</dbReference>
<dbReference type="EMBL" id="WVTA01000015">
    <property type="protein sequence ID" value="KAK3201784.1"/>
    <property type="molecule type" value="Genomic_DNA"/>
</dbReference>
<keyword evidence="1" id="KW-0732">Signal</keyword>
<comment type="caution">
    <text evidence="2">The sequence shown here is derived from an EMBL/GenBank/DDBJ whole genome shotgun (WGS) entry which is preliminary data.</text>
</comment>
<feature type="chain" id="PRO_5042945551" description="DUF4360 domain containing protein" evidence="1">
    <location>
        <begin position="16"/>
        <end position="202"/>
    </location>
</feature>
<name>A0AAN6RC97_9PLEO</name>
<reference evidence="2 3" key="1">
    <citation type="submission" date="2021-02" db="EMBL/GenBank/DDBJ databases">
        <title>Genome assembly of Pseudopithomyces chartarum.</title>
        <authorList>
            <person name="Jauregui R."/>
            <person name="Singh J."/>
            <person name="Voisey C."/>
        </authorList>
    </citation>
    <scope>NUCLEOTIDE SEQUENCE [LARGE SCALE GENOMIC DNA]</scope>
    <source>
        <strain evidence="2 3">AGR01</strain>
    </source>
</reference>
<evidence type="ECO:0000313" key="2">
    <source>
        <dbReference type="EMBL" id="KAK3201784.1"/>
    </source>
</evidence>
<dbReference type="Proteomes" id="UP001280581">
    <property type="component" value="Unassembled WGS sequence"/>
</dbReference>
<dbReference type="PANTHER" id="PTHR38847">
    <property type="match status" value="1"/>
</dbReference>
<dbReference type="PANTHER" id="PTHR38847:SF1">
    <property type="entry name" value="PSEUDOURIDINE SYNTHASE RSUA_RLUA-LIKE DOMAIN-CONTAINING PROTEIN"/>
    <property type="match status" value="1"/>
</dbReference>
<evidence type="ECO:0008006" key="4">
    <source>
        <dbReference type="Google" id="ProtNLM"/>
    </source>
</evidence>